<dbReference type="Proteomes" id="UP000033434">
    <property type="component" value="Unassembled WGS sequence"/>
</dbReference>
<gene>
    <name evidence="6" type="ORF">N479_09975</name>
</gene>
<evidence type="ECO:0000256" key="4">
    <source>
        <dbReference type="ARBA" id="ARBA00048782"/>
    </source>
</evidence>
<dbReference type="RefSeq" id="WP_046355484.1">
    <property type="nucleotide sequence ID" value="NZ_AUXW01000138.1"/>
</dbReference>
<keyword evidence="2" id="KW-0560">Oxidoreductase</keyword>
<evidence type="ECO:0000256" key="3">
    <source>
        <dbReference type="ARBA" id="ARBA00047806"/>
    </source>
</evidence>
<dbReference type="SUPFAM" id="SSF55068">
    <property type="entry name" value="Peptide methionine sulfoxide reductase"/>
    <property type="match status" value="1"/>
</dbReference>
<dbReference type="AlphaFoldDB" id="A0A0F6ADB5"/>
<feature type="domain" description="Peptide methionine sulphoxide reductase MsrA" evidence="5">
    <location>
        <begin position="7"/>
        <end position="140"/>
    </location>
</feature>
<comment type="catalytic activity">
    <reaction evidence="3">
        <text>L-methionyl-[protein] + [thioredoxin]-disulfide + H2O = L-methionyl-(S)-S-oxide-[protein] + [thioredoxin]-dithiol</text>
        <dbReference type="Rhea" id="RHEA:14217"/>
        <dbReference type="Rhea" id="RHEA-COMP:10698"/>
        <dbReference type="Rhea" id="RHEA-COMP:10700"/>
        <dbReference type="Rhea" id="RHEA-COMP:12313"/>
        <dbReference type="Rhea" id="RHEA-COMP:12315"/>
        <dbReference type="ChEBI" id="CHEBI:15377"/>
        <dbReference type="ChEBI" id="CHEBI:16044"/>
        <dbReference type="ChEBI" id="CHEBI:29950"/>
        <dbReference type="ChEBI" id="CHEBI:44120"/>
        <dbReference type="ChEBI" id="CHEBI:50058"/>
        <dbReference type="EC" id="1.8.4.11"/>
    </reaction>
</comment>
<dbReference type="GO" id="GO:0008113">
    <property type="term" value="F:peptide-methionine (S)-S-oxide reductase activity"/>
    <property type="evidence" value="ECO:0007669"/>
    <property type="project" value="UniProtKB-EC"/>
</dbReference>
<evidence type="ECO:0000256" key="1">
    <source>
        <dbReference type="ARBA" id="ARBA00012502"/>
    </source>
</evidence>
<dbReference type="InterPro" id="IPR036509">
    <property type="entry name" value="Met_Sox_Rdtase_MsrA_sf"/>
</dbReference>
<dbReference type="PATRIC" id="fig|1129367.4.peg.1775"/>
<sequence length="169" mass="19566">MRNKLGLGGSCYWCTEAIFSSIIGVETVEQGWLNSFDDYSSFSEGILLEYDPDTITLRDLIEIHLLTHSSTSNHSRRDKYRSAVYCQNIEQQKEVMNVISTLQGDFEQPIITLTLLINEFNLSPEHYQDYFYTAPERPFCQNIIVPKLVKLMKKFKNKVNSEKVNKAIK</sequence>
<comment type="catalytic activity">
    <reaction evidence="4">
        <text>[thioredoxin]-disulfide + L-methionine + H2O = L-methionine (S)-S-oxide + [thioredoxin]-dithiol</text>
        <dbReference type="Rhea" id="RHEA:19993"/>
        <dbReference type="Rhea" id="RHEA-COMP:10698"/>
        <dbReference type="Rhea" id="RHEA-COMP:10700"/>
        <dbReference type="ChEBI" id="CHEBI:15377"/>
        <dbReference type="ChEBI" id="CHEBI:29950"/>
        <dbReference type="ChEBI" id="CHEBI:50058"/>
        <dbReference type="ChEBI" id="CHEBI:57844"/>
        <dbReference type="ChEBI" id="CHEBI:58772"/>
        <dbReference type="EC" id="1.8.4.11"/>
    </reaction>
</comment>
<dbReference type="PANTHER" id="PTHR43774">
    <property type="entry name" value="PEPTIDE METHIONINE SULFOXIDE REDUCTASE"/>
    <property type="match status" value="1"/>
</dbReference>
<dbReference type="PANTHER" id="PTHR43774:SF1">
    <property type="entry name" value="PEPTIDE METHIONINE SULFOXIDE REDUCTASE MSRA 2"/>
    <property type="match status" value="1"/>
</dbReference>
<reference evidence="6 7" key="1">
    <citation type="journal article" date="2015" name="BMC Genomics">
        <title>Genome mining reveals unlocked bioactive potential of marine Gram-negative bacteria.</title>
        <authorList>
            <person name="Machado H."/>
            <person name="Sonnenschein E.C."/>
            <person name="Melchiorsen J."/>
            <person name="Gram L."/>
        </authorList>
    </citation>
    <scope>NUCLEOTIDE SEQUENCE [LARGE SCALE GENOMIC DNA]</scope>
    <source>
        <strain evidence="6 7">S4054</strain>
    </source>
</reference>
<name>A0A0F6ADB5_9GAMM</name>
<comment type="caution">
    <text evidence="6">The sequence shown here is derived from an EMBL/GenBank/DDBJ whole genome shotgun (WGS) entry which is preliminary data.</text>
</comment>
<evidence type="ECO:0000256" key="2">
    <source>
        <dbReference type="ARBA" id="ARBA00023002"/>
    </source>
</evidence>
<proteinExistence type="predicted"/>
<dbReference type="EMBL" id="AUXW01000138">
    <property type="protein sequence ID" value="KKE84217.1"/>
    <property type="molecule type" value="Genomic_DNA"/>
</dbReference>
<protein>
    <recommendedName>
        <fullName evidence="1">peptide-methionine (S)-S-oxide reductase</fullName>
        <ecNumber evidence="1">1.8.4.11</ecNumber>
    </recommendedName>
</protein>
<organism evidence="6 7">
    <name type="scientific">Pseudoalteromonas luteoviolacea S4054</name>
    <dbReference type="NCBI Taxonomy" id="1129367"/>
    <lineage>
        <taxon>Bacteria</taxon>
        <taxon>Pseudomonadati</taxon>
        <taxon>Pseudomonadota</taxon>
        <taxon>Gammaproteobacteria</taxon>
        <taxon>Alteromonadales</taxon>
        <taxon>Pseudoalteromonadaceae</taxon>
        <taxon>Pseudoalteromonas</taxon>
    </lineage>
</organism>
<dbReference type="Gene3D" id="3.30.1060.10">
    <property type="entry name" value="Peptide methionine sulphoxide reductase MsrA"/>
    <property type="match status" value="1"/>
</dbReference>
<dbReference type="Pfam" id="PF01625">
    <property type="entry name" value="PMSR"/>
    <property type="match status" value="1"/>
</dbReference>
<evidence type="ECO:0000313" key="6">
    <source>
        <dbReference type="EMBL" id="KKE84217.1"/>
    </source>
</evidence>
<evidence type="ECO:0000259" key="5">
    <source>
        <dbReference type="Pfam" id="PF01625"/>
    </source>
</evidence>
<dbReference type="EC" id="1.8.4.11" evidence="1"/>
<dbReference type="InterPro" id="IPR002569">
    <property type="entry name" value="Met_Sox_Rdtase_MsrA_dom"/>
</dbReference>
<evidence type="ECO:0000313" key="7">
    <source>
        <dbReference type="Proteomes" id="UP000033434"/>
    </source>
</evidence>
<accession>A0A0F6ADB5</accession>